<dbReference type="EMBL" id="KQ435019">
    <property type="protein sequence ID" value="KZC13900.1"/>
    <property type="molecule type" value="Genomic_DNA"/>
</dbReference>
<evidence type="ECO:0000313" key="2">
    <source>
        <dbReference type="Proteomes" id="UP000076502"/>
    </source>
</evidence>
<keyword evidence="2" id="KW-1185">Reference proteome</keyword>
<dbReference type="Proteomes" id="UP000076502">
    <property type="component" value="Unassembled WGS sequence"/>
</dbReference>
<dbReference type="PANTHER" id="PTHR46114:SF1">
    <property type="entry name" value="ZAD DOMAIN-CONTAINING PROTEIN"/>
    <property type="match status" value="1"/>
</dbReference>
<gene>
    <name evidence="1" type="ORF">WN55_06250</name>
</gene>
<organism evidence="1 2">
    <name type="scientific">Dufourea novaeangliae</name>
    <name type="common">Sweat bee</name>
    <dbReference type="NCBI Taxonomy" id="178035"/>
    <lineage>
        <taxon>Eukaryota</taxon>
        <taxon>Metazoa</taxon>
        <taxon>Ecdysozoa</taxon>
        <taxon>Arthropoda</taxon>
        <taxon>Hexapoda</taxon>
        <taxon>Insecta</taxon>
        <taxon>Pterygota</taxon>
        <taxon>Neoptera</taxon>
        <taxon>Endopterygota</taxon>
        <taxon>Hymenoptera</taxon>
        <taxon>Apocrita</taxon>
        <taxon>Aculeata</taxon>
        <taxon>Apoidea</taxon>
        <taxon>Anthophila</taxon>
        <taxon>Halictidae</taxon>
        <taxon>Rophitinae</taxon>
        <taxon>Dufourea</taxon>
    </lineage>
</organism>
<accession>A0A154PS11</accession>
<evidence type="ECO:0000313" key="1">
    <source>
        <dbReference type="EMBL" id="KZC13900.1"/>
    </source>
</evidence>
<protein>
    <submittedName>
        <fullName evidence="1">Uncharacterized protein</fullName>
    </submittedName>
</protein>
<dbReference type="PANTHER" id="PTHR46114">
    <property type="entry name" value="APPLE DOMAIN-CONTAINING PROTEIN"/>
    <property type="match status" value="1"/>
</dbReference>
<reference evidence="1 2" key="1">
    <citation type="submission" date="2015-07" db="EMBL/GenBank/DDBJ databases">
        <title>The genome of Dufourea novaeangliae.</title>
        <authorList>
            <person name="Pan H."/>
            <person name="Kapheim K."/>
        </authorList>
    </citation>
    <scope>NUCLEOTIDE SEQUENCE [LARGE SCALE GENOMIC DNA]</scope>
    <source>
        <strain evidence="1">0120121106</strain>
        <tissue evidence="1">Whole body</tissue>
    </source>
</reference>
<proteinExistence type="predicted"/>
<feature type="non-terminal residue" evidence="1">
    <location>
        <position position="1"/>
    </location>
</feature>
<dbReference type="AlphaFoldDB" id="A0A154PS11"/>
<sequence>KIHFLYYYLDIFSKNLGTVNGKHGERLHQNIVCMEKLYQSKWSSNMLADTAGPSNGVFLKKNIPEN</sequence>
<name>A0A154PS11_DUFNO</name>